<organism evidence="3 4">
    <name type="scientific">Curvibacter cyanobacteriorum</name>
    <dbReference type="NCBI Taxonomy" id="3026422"/>
    <lineage>
        <taxon>Bacteria</taxon>
        <taxon>Pseudomonadati</taxon>
        <taxon>Pseudomonadota</taxon>
        <taxon>Betaproteobacteria</taxon>
        <taxon>Burkholderiales</taxon>
        <taxon>Comamonadaceae</taxon>
        <taxon>Curvibacter</taxon>
    </lineage>
</organism>
<accession>A0ABT5MYK9</accession>
<dbReference type="InterPro" id="IPR000391">
    <property type="entry name" value="Rng_hydr_dOase-bsu"/>
</dbReference>
<dbReference type="Proteomes" id="UP001528673">
    <property type="component" value="Unassembled WGS sequence"/>
</dbReference>
<comment type="caution">
    <text evidence="3">The sequence shown here is derived from an EMBL/GenBank/DDBJ whole genome shotgun (WGS) entry which is preliminary data.</text>
</comment>
<comment type="similarity">
    <text evidence="1">Belongs to the bacterial ring-hydroxylating dioxygenase beta subunit family.</text>
</comment>
<dbReference type="InterPro" id="IPR032710">
    <property type="entry name" value="NTF2-like_dom_sf"/>
</dbReference>
<gene>
    <name evidence="3" type="ORF">PSQ40_11165</name>
</gene>
<dbReference type="RefSeq" id="WP_273951528.1">
    <property type="nucleotide sequence ID" value="NZ_JAQSIP010000004.1"/>
</dbReference>
<dbReference type="SUPFAM" id="SSF54427">
    <property type="entry name" value="NTF2-like"/>
    <property type="match status" value="1"/>
</dbReference>
<dbReference type="EMBL" id="JAQSIP010000004">
    <property type="protein sequence ID" value="MDD0839134.1"/>
    <property type="molecule type" value="Genomic_DNA"/>
</dbReference>
<dbReference type="PANTHER" id="PTHR41534">
    <property type="entry name" value="BLR3401 PROTEIN"/>
    <property type="match status" value="1"/>
</dbReference>
<dbReference type="Pfam" id="PF00866">
    <property type="entry name" value="Ring_hydroxyl_B"/>
    <property type="match status" value="1"/>
</dbReference>
<dbReference type="Gene3D" id="3.10.450.50">
    <property type="match status" value="1"/>
</dbReference>
<name>A0ABT5MYK9_9BURK</name>
<protein>
    <submittedName>
        <fullName evidence="3">Aromatic-ring-hydroxylating dioxygenase subunit beta</fullName>
    </submittedName>
</protein>
<keyword evidence="4" id="KW-1185">Reference proteome</keyword>
<evidence type="ECO:0000256" key="2">
    <source>
        <dbReference type="ARBA" id="ARBA00023002"/>
    </source>
</evidence>
<evidence type="ECO:0000313" key="3">
    <source>
        <dbReference type="EMBL" id="MDD0839134.1"/>
    </source>
</evidence>
<evidence type="ECO:0000313" key="4">
    <source>
        <dbReference type="Proteomes" id="UP001528673"/>
    </source>
</evidence>
<keyword evidence="3" id="KW-0223">Dioxygenase</keyword>
<dbReference type="PANTHER" id="PTHR41534:SF1">
    <property type="entry name" value="BLR3401 PROTEIN"/>
    <property type="match status" value="1"/>
</dbReference>
<dbReference type="GO" id="GO:0051213">
    <property type="term" value="F:dioxygenase activity"/>
    <property type="evidence" value="ECO:0007669"/>
    <property type="project" value="UniProtKB-KW"/>
</dbReference>
<reference evidence="3 4" key="1">
    <citation type="submission" date="2023-02" db="EMBL/GenBank/DDBJ databases">
        <title>Bacterial whole genomic sequence of Curvibacter sp. HBC61.</title>
        <authorList>
            <person name="Le V."/>
            <person name="Ko S.-R."/>
            <person name="Ahn C.-Y."/>
            <person name="Oh H.-M."/>
        </authorList>
    </citation>
    <scope>NUCLEOTIDE SEQUENCE [LARGE SCALE GENOMIC DNA]</scope>
    <source>
        <strain evidence="3 4">HBC61</strain>
    </source>
</reference>
<evidence type="ECO:0000256" key="1">
    <source>
        <dbReference type="ARBA" id="ARBA00009570"/>
    </source>
</evidence>
<sequence>MTHSNPMMAAQQFVVDEARLLNEARYPEWIALFAADGHYWVPMHGAQQPDPVNHVSLAYEDRILLATRVQRLQGLRAHSLEPGARSLHILQTPQAQPLGGVDWEVYTPFVYTEIRGTVPTTLTGIWRHQLRAKTQGFEIVLKRVDLLNASAAHEMIQLFP</sequence>
<keyword evidence="2" id="KW-0560">Oxidoreductase</keyword>
<proteinExistence type="inferred from homology"/>